<dbReference type="InterPro" id="IPR011993">
    <property type="entry name" value="PH-like_dom_sf"/>
</dbReference>
<evidence type="ECO:0000259" key="3">
    <source>
        <dbReference type="Pfam" id="PF07933"/>
    </source>
</evidence>
<evidence type="ECO:0000313" key="4">
    <source>
        <dbReference type="Proteomes" id="UP000887561"/>
    </source>
</evidence>
<feature type="region of interest" description="Disordered" evidence="2">
    <location>
        <begin position="171"/>
        <end position="208"/>
    </location>
</feature>
<reference evidence="5" key="1">
    <citation type="submission" date="2022-11" db="UniProtKB">
        <authorList>
            <consortium name="WormBaseParasite"/>
        </authorList>
    </citation>
    <scope>IDENTIFICATION</scope>
</reference>
<dbReference type="AlphaFoldDB" id="A0A915N2U1"/>
<accession>A0A915N2U1</accession>
<name>A0A915N2U1_MELJA</name>
<protein>
    <submittedName>
        <fullName evidence="5">NECAP PHear domain-containing protein</fullName>
    </submittedName>
</protein>
<dbReference type="SUPFAM" id="SSF50729">
    <property type="entry name" value="PH domain-like"/>
    <property type="match status" value="1"/>
</dbReference>
<keyword evidence="4" id="KW-1185">Reference proteome</keyword>
<evidence type="ECO:0000256" key="1">
    <source>
        <dbReference type="ARBA" id="ARBA00007736"/>
    </source>
</evidence>
<dbReference type="PANTHER" id="PTHR12847">
    <property type="entry name" value="ATP-BINDING CASSETTE ABC TRANSPORTER-RELATED"/>
    <property type="match status" value="1"/>
</dbReference>
<feature type="compositionally biased region" description="Polar residues" evidence="2">
    <location>
        <begin position="171"/>
        <end position="184"/>
    </location>
</feature>
<dbReference type="WBParaSite" id="scaffold6353_cov203.g10734">
    <property type="protein sequence ID" value="scaffold6353_cov203.g10734"/>
    <property type="gene ID" value="scaffold6353_cov203.g10734"/>
</dbReference>
<dbReference type="PANTHER" id="PTHR12847:SF9">
    <property type="entry name" value="NECAP-LIKE PROTEIN CG9132"/>
    <property type="match status" value="1"/>
</dbReference>
<proteinExistence type="inferred from homology"/>
<organism evidence="4 5">
    <name type="scientific">Meloidogyne javanica</name>
    <name type="common">Root-knot nematode worm</name>
    <dbReference type="NCBI Taxonomy" id="6303"/>
    <lineage>
        <taxon>Eukaryota</taxon>
        <taxon>Metazoa</taxon>
        <taxon>Ecdysozoa</taxon>
        <taxon>Nematoda</taxon>
        <taxon>Chromadorea</taxon>
        <taxon>Rhabditida</taxon>
        <taxon>Tylenchina</taxon>
        <taxon>Tylenchomorpha</taxon>
        <taxon>Tylenchoidea</taxon>
        <taxon>Meloidogynidae</taxon>
        <taxon>Meloidogyninae</taxon>
        <taxon>Meloidogyne</taxon>
        <taxon>Meloidogyne incognita group</taxon>
    </lineage>
</organism>
<feature type="domain" description="NECAP PHear" evidence="3">
    <location>
        <begin position="8"/>
        <end position="160"/>
    </location>
</feature>
<evidence type="ECO:0000313" key="5">
    <source>
        <dbReference type="WBParaSite" id="scaffold6353_cov203.g10734"/>
    </source>
</evidence>
<dbReference type="CDD" id="cd13228">
    <property type="entry name" value="PHear_NECAP"/>
    <property type="match status" value="1"/>
</dbReference>
<comment type="similarity">
    <text evidence="1">Belongs to the NECAP family.</text>
</comment>
<dbReference type="GO" id="GO:0006897">
    <property type="term" value="P:endocytosis"/>
    <property type="evidence" value="ECO:0007669"/>
    <property type="project" value="InterPro"/>
</dbReference>
<evidence type="ECO:0000256" key="2">
    <source>
        <dbReference type="SAM" id="MobiDB-lite"/>
    </source>
</evidence>
<dbReference type="Pfam" id="PF07933">
    <property type="entry name" value="DUF1681"/>
    <property type="match status" value="1"/>
</dbReference>
<dbReference type="InterPro" id="IPR012466">
    <property type="entry name" value="NECAP_PHear"/>
</dbReference>
<dbReference type="GO" id="GO:0030125">
    <property type="term" value="C:clathrin vesicle coat"/>
    <property type="evidence" value="ECO:0007669"/>
    <property type="project" value="TreeGrafter"/>
</dbReference>
<dbReference type="Gene3D" id="2.30.29.30">
    <property type="entry name" value="Pleckstrin-homology domain (PH domain)/Phosphotyrosine-binding domain (PTB)"/>
    <property type="match status" value="1"/>
</dbReference>
<dbReference type="Proteomes" id="UP000887561">
    <property type="component" value="Unplaced"/>
</dbReference>
<sequence length="208" mass="23125">MLNNDFSAVLLVKREVFLYMIPPLSGTKGYKASDWNLANPNWTGRLRLVSKSDDVLEIRLEDKNTGELFAKAPINRLNSVDFEPVVDSSRYFVIRLRSDNGQARFVGIGFSDQSDSFDLKVAIQDYFRSALEVEKEIKAEESGINKIPVLGEGQTLTLNFGKKTIVSNDNQRVISNKESPKNSGSTTTSFPLLPPPPPSSSSSPLVRR</sequence>